<dbReference type="PROSITE" id="PS00826">
    <property type="entry name" value="MARCKS_1"/>
    <property type="match status" value="1"/>
</dbReference>
<keyword evidence="4" id="KW-1003">Cell membrane</keyword>
<dbReference type="PANTHER" id="PTHR14353">
    <property type="entry name" value="MYRISTOYLATED ALANINE-RICH C-KINASE SUBSTRATE MARCKS"/>
    <property type="match status" value="1"/>
</dbReference>
<dbReference type="PRINTS" id="PR00963">
    <property type="entry name" value="MARCKS"/>
</dbReference>
<evidence type="ECO:0000256" key="1">
    <source>
        <dbReference type="ARBA" id="ARBA00004193"/>
    </source>
</evidence>
<reference evidence="11" key="3">
    <citation type="submission" date="2025-09" db="UniProtKB">
        <authorList>
            <consortium name="Ensembl"/>
        </authorList>
    </citation>
    <scope>IDENTIFICATION</scope>
</reference>
<dbReference type="OMA" id="HVIYNGD"/>
<comment type="subcellular location">
    <subcellularLocation>
        <location evidence="1">Cell membrane</location>
        <topology evidence="1">Lipid-anchor</topology>
    </subcellularLocation>
    <subcellularLocation>
        <location evidence="2">Cytoplasm</location>
        <location evidence="2">Cytoskeleton</location>
    </subcellularLocation>
</comment>
<evidence type="ECO:0000256" key="8">
    <source>
        <dbReference type="ARBA" id="ARBA00023212"/>
    </source>
</evidence>
<feature type="compositionally biased region" description="Basic and acidic residues" evidence="10">
    <location>
        <begin position="143"/>
        <end position="153"/>
    </location>
</feature>
<dbReference type="GO" id="GO:0008283">
    <property type="term" value="P:cell population proliferation"/>
    <property type="evidence" value="ECO:0007669"/>
    <property type="project" value="Ensembl"/>
</dbReference>
<dbReference type="GO" id="GO:0007015">
    <property type="term" value="P:actin filament organization"/>
    <property type="evidence" value="ECO:0007669"/>
    <property type="project" value="TreeGrafter"/>
</dbReference>
<proteinExistence type="inferred from homology"/>
<feature type="compositionally biased region" description="Basic residues" evidence="10">
    <location>
        <begin position="105"/>
        <end position="117"/>
    </location>
</feature>
<feature type="compositionally biased region" description="Basic and acidic residues" evidence="10">
    <location>
        <begin position="166"/>
        <end position="177"/>
    </location>
</feature>
<evidence type="ECO:0000256" key="7">
    <source>
        <dbReference type="ARBA" id="ARBA00023136"/>
    </source>
</evidence>
<dbReference type="InterPro" id="IPR002101">
    <property type="entry name" value="MARCKS"/>
</dbReference>
<protein>
    <submittedName>
        <fullName evidence="11">MARCKS like 1</fullName>
    </submittedName>
</protein>
<dbReference type="GO" id="GO:0005886">
    <property type="term" value="C:plasma membrane"/>
    <property type="evidence" value="ECO:0007669"/>
    <property type="project" value="UniProtKB-SubCell"/>
</dbReference>
<dbReference type="GO" id="GO:0007417">
    <property type="term" value="P:central nervous system development"/>
    <property type="evidence" value="ECO:0007669"/>
    <property type="project" value="TreeGrafter"/>
</dbReference>
<dbReference type="GO" id="GO:0005516">
    <property type="term" value="F:calmodulin binding"/>
    <property type="evidence" value="ECO:0007669"/>
    <property type="project" value="InterPro"/>
</dbReference>
<keyword evidence="8" id="KW-0206">Cytoskeleton</keyword>
<evidence type="ECO:0000256" key="6">
    <source>
        <dbReference type="ARBA" id="ARBA00022707"/>
    </source>
</evidence>
<feature type="compositionally biased region" description="Low complexity" evidence="10">
    <location>
        <begin position="178"/>
        <end position="195"/>
    </location>
</feature>
<name>A0A670ISE6_PODMU</name>
<keyword evidence="6" id="KW-0519">Myristate</keyword>
<dbReference type="GO" id="GO:0008284">
    <property type="term" value="P:positive regulation of cell population proliferation"/>
    <property type="evidence" value="ECO:0007669"/>
    <property type="project" value="Ensembl"/>
</dbReference>
<keyword evidence="12" id="KW-1185">Reference proteome</keyword>
<organism evidence="11 12">
    <name type="scientific">Podarcis muralis</name>
    <name type="common">Wall lizard</name>
    <name type="synonym">Lacerta muralis</name>
    <dbReference type="NCBI Taxonomy" id="64176"/>
    <lineage>
        <taxon>Eukaryota</taxon>
        <taxon>Metazoa</taxon>
        <taxon>Chordata</taxon>
        <taxon>Craniata</taxon>
        <taxon>Vertebrata</taxon>
        <taxon>Euteleostomi</taxon>
        <taxon>Lepidosauria</taxon>
        <taxon>Squamata</taxon>
        <taxon>Bifurcata</taxon>
        <taxon>Unidentata</taxon>
        <taxon>Episquamata</taxon>
        <taxon>Laterata</taxon>
        <taxon>Lacertibaenia</taxon>
        <taxon>Lacertidae</taxon>
        <taxon>Podarcis</taxon>
    </lineage>
</organism>
<keyword evidence="7" id="KW-0472">Membrane</keyword>
<comment type="similarity">
    <text evidence="3">Belongs to the MARCKS family.</text>
</comment>
<evidence type="ECO:0000256" key="10">
    <source>
        <dbReference type="SAM" id="MobiDB-lite"/>
    </source>
</evidence>
<dbReference type="GO" id="GO:0051015">
    <property type="term" value="F:actin filament binding"/>
    <property type="evidence" value="ECO:0007669"/>
    <property type="project" value="TreeGrafter"/>
</dbReference>
<evidence type="ECO:0000256" key="2">
    <source>
        <dbReference type="ARBA" id="ARBA00004245"/>
    </source>
</evidence>
<feature type="compositionally biased region" description="Low complexity" evidence="10">
    <location>
        <begin position="11"/>
        <end position="24"/>
    </location>
</feature>
<evidence type="ECO:0000313" key="11">
    <source>
        <dbReference type="Ensembl" id="ENSPMRP00000014419.1"/>
    </source>
</evidence>
<feature type="compositionally biased region" description="Basic and acidic residues" evidence="10">
    <location>
        <begin position="224"/>
        <end position="236"/>
    </location>
</feature>
<feature type="region of interest" description="Disordered" evidence="10">
    <location>
        <begin position="1"/>
        <end position="252"/>
    </location>
</feature>
<dbReference type="AlphaFoldDB" id="A0A670ISE6"/>
<accession>A0A670ISE6</accession>
<gene>
    <name evidence="11" type="primary">MARCKSL1</name>
</gene>
<evidence type="ECO:0000256" key="4">
    <source>
        <dbReference type="ARBA" id="ARBA00022475"/>
    </source>
</evidence>
<evidence type="ECO:0000313" key="12">
    <source>
        <dbReference type="Proteomes" id="UP000472272"/>
    </source>
</evidence>
<sequence length="252" mass="25608">MGSHSSKAAKGDVMAQDAAAAADASPSKANGQENGHVKINGDVSPKADGEATPLNGNGSAEPVKEEAKLEAGSGDAIEPAPVTEGAEAKPADGATDSAAAPKETPKKKKKFSFKKSFKLSGISFRKTKKEAGDASAVSSPSEEQGKAEAKGEENLACAAGESEQEAATKEESPEEKPAAPVEPAATAAAPEGQQEAESKREVASEGPEEEEEKQQQPPPSESQEDTKPGETSKPAEAEPSPAPAEQKGGVSH</sequence>
<dbReference type="GO" id="GO:0005737">
    <property type="term" value="C:cytoplasm"/>
    <property type="evidence" value="ECO:0007669"/>
    <property type="project" value="TreeGrafter"/>
</dbReference>
<dbReference type="GeneTree" id="ENSGT00730000111349"/>
<dbReference type="PANTHER" id="PTHR14353:SF8">
    <property type="entry name" value="MARCKS-RELATED PROTEIN"/>
    <property type="match status" value="1"/>
</dbReference>
<evidence type="ECO:0000256" key="3">
    <source>
        <dbReference type="ARBA" id="ARBA00006456"/>
    </source>
</evidence>
<evidence type="ECO:0000256" key="5">
    <source>
        <dbReference type="ARBA" id="ARBA00022490"/>
    </source>
</evidence>
<reference evidence="11 12" key="1">
    <citation type="journal article" date="2019" name="Proc. Natl. Acad. Sci. U.S.A.">
        <title>Regulatory changes in pterin and carotenoid genes underlie balanced color polymorphisms in the wall lizard.</title>
        <authorList>
            <person name="Andrade P."/>
            <person name="Pinho C."/>
            <person name="Perez I de Lanuza G."/>
            <person name="Afonso S."/>
            <person name="Brejcha J."/>
            <person name="Rubin C.J."/>
            <person name="Wallerman O."/>
            <person name="Pereira P."/>
            <person name="Sabatino S.J."/>
            <person name="Bellati A."/>
            <person name="Pellitteri-Rosa D."/>
            <person name="Bosakova Z."/>
            <person name="Bunikis I."/>
            <person name="Carretero M.A."/>
            <person name="Feiner N."/>
            <person name="Marsik P."/>
            <person name="Pauperio F."/>
            <person name="Salvi D."/>
            <person name="Soler L."/>
            <person name="While G.M."/>
            <person name="Uller T."/>
            <person name="Font E."/>
            <person name="Andersson L."/>
            <person name="Carneiro M."/>
        </authorList>
    </citation>
    <scope>NUCLEOTIDE SEQUENCE</scope>
</reference>
<dbReference type="GO" id="GO:0005856">
    <property type="term" value="C:cytoskeleton"/>
    <property type="evidence" value="ECO:0007669"/>
    <property type="project" value="UniProtKB-SubCell"/>
</dbReference>
<dbReference type="Pfam" id="PF02063">
    <property type="entry name" value="MARCKS"/>
    <property type="match status" value="1"/>
</dbReference>
<reference evidence="11" key="2">
    <citation type="submission" date="2025-08" db="UniProtKB">
        <authorList>
            <consortium name="Ensembl"/>
        </authorList>
    </citation>
    <scope>IDENTIFICATION</scope>
</reference>
<dbReference type="Ensembl" id="ENSPMRT00000015399.1">
    <property type="protein sequence ID" value="ENSPMRP00000014419.1"/>
    <property type="gene ID" value="ENSPMRG00000009613.1"/>
</dbReference>
<keyword evidence="5" id="KW-0963">Cytoplasm</keyword>
<evidence type="ECO:0000256" key="9">
    <source>
        <dbReference type="ARBA" id="ARBA00023288"/>
    </source>
</evidence>
<dbReference type="Proteomes" id="UP000472272">
    <property type="component" value="Chromosome 8"/>
</dbReference>
<keyword evidence="9" id="KW-0449">Lipoprotein</keyword>